<name>A0A450S773_9GAMM</name>
<evidence type="ECO:0000313" key="1">
    <source>
        <dbReference type="EMBL" id="VFJ47727.1"/>
    </source>
</evidence>
<gene>
    <name evidence="1" type="ORF">BECKDK2373C_GA0170839_101915</name>
</gene>
<protein>
    <submittedName>
        <fullName evidence="1">Uncharacterized protein</fullName>
    </submittedName>
</protein>
<organism evidence="1">
    <name type="scientific">Candidatus Kentrum sp. DK</name>
    <dbReference type="NCBI Taxonomy" id="2126562"/>
    <lineage>
        <taxon>Bacteria</taxon>
        <taxon>Pseudomonadati</taxon>
        <taxon>Pseudomonadota</taxon>
        <taxon>Gammaproteobacteria</taxon>
        <taxon>Candidatus Kentrum</taxon>
    </lineage>
</organism>
<sequence length="59" mass="6549">MVHSQESTELIAVSPLLFVFVAGAVATEQNAPAGCERRSRRLSFQMHHFGIRKLCFSDA</sequence>
<reference evidence="1" key="1">
    <citation type="submission" date="2019-02" db="EMBL/GenBank/DDBJ databases">
        <authorList>
            <person name="Gruber-Vodicka R. H."/>
            <person name="Seah K. B. B."/>
        </authorList>
    </citation>
    <scope>NUCLEOTIDE SEQUENCE</scope>
    <source>
        <strain evidence="1">BECK_DK161</strain>
    </source>
</reference>
<accession>A0A450S773</accession>
<proteinExistence type="predicted"/>
<dbReference type="EMBL" id="CAADEY010000019">
    <property type="protein sequence ID" value="VFJ47727.1"/>
    <property type="molecule type" value="Genomic_DNA"/>
</dbReference>
<dbReference type="AlphaFoldDB" id="A0A450S773"/>